<reference evidence="2 3" key="2">
    <citation type="submission" date="2020-07" db="EMBL/GenBank/DDBJ databases">
        <title>Genome of starter culture bacteria Kocuria salsicia reveals its technological properties and safety for usage in meat industry.</title>
        <authorList>
            <person name="Michael M."/>
            <person name="Konstantin K."/>
            <person name="Evgenii K."/>
            <person name="Galina S."/>
            <person name="Oksana K."/>
            <person name="Andrei L."/>
        </authorList>
    </citation>
    <scope>NUCLEOTIDE SEQUENCE [LARGE SCALE GENOMIC DNA]</scope>
    <source>
        <strain evidence="2 3">80</strain>
    </source>
</reference>
<organism evidence="2 3">
    <name type="scientific">Kocuria varians</name>
    <name type="common">Micrococcus varians</name>
    <dbReference type="NCBI Taxonomy" id="1272"/>
    <lineage>
        <taxon>Bacteria</taxon>
        <taxon>Bacillati</taxon>
        <taxon>Actinomycetota</taxon>
        <taxon>Actinomycetes</taxon>
        <taxon>Micrococcales</taxon>
        <taxon>Micrococcaceae</taxon>
        <taxon>Kocuria</taxon>
    </lineage>
</organism>
<accession>A0A7D7PT30</accession>
<keyword evidence="1" id="KW-0812">Transmembrane</keyword>
<keyword evidence="1" id="KW-1133">Transmembrane helix</keyword>
<dbReference type="KEGG" id="kvr:CIB50_0001406"/>
<dbReference type="RefSeq" id="WP_055084548.1">
    <property type="nucleotide sequence ID" value="NZ_CP059343.1"/>
</dbReference>
<protein>
    <submittedName>
        <fullName evidence="2">Uncharacterized protein</fullName>
    </submittedName>
</protein>
<sequence>MQIGILCAGFTPSPGTALAGGDPANWVPVAWIVAGSSTIAIVGALWARETYRTPLDRLGRGVHHPQAGEALTR</sequence>
<dbReference type="EMBL" id="CP059343">
    <property type="protein sequence ID" value="QMS56692.1"/>
    <property type="molecule type" value="Genomic_DNA"/>
</dbReference>
<keyword evidence="3" id="KW-1185">Reference proteome</keyword>
<keyword evidence="1" id="KW-0472">Membrane</keyword>
<name>A0A7D7PT30_KOCVA</name>
<dbReference type="Proteomes" id="UP000216825">
    <property type="component" value="Chromosome"/>
</dbReference>
<gene>
    <name evidence="2" type="ORF">CIB50_0001406</name>
</gene>
<proteinExistence type="predicted"/>
<evidence type="ECO:0000256" key="1">
    <source>
        <dbReference type="SAM" id="Phobius"/>
    </source>
</evidence>
<reference evidence="3" key="1">
    <citation type="submission" date="2017-08" db="EMBL/GenBank/DDBJ databases">
        <title>Draft Genome Sequence of Kocuria varians 80.</title>
        <authorList>
            <person name="Minaev M."/>
            <person name="Kurbakov K.A."/>
            <person name="Solodovnikova G.I."/>
            <person name="Kuznetsova O.A."/>
            <person name="Lisitsyn A.B."/>
        </authorList>
    </citation>
    <scope>NUCLEOTIDE SEQUENCE [LARGE SCALE GENOMIC DNA]</scope>
    <source>
        <strain evidence="3">80</strain>
    </source>
</reference>
<feature type="transmembrane region" description="Helical" evidence="1">
    <location>
        <begin position="29"/>
        <end position="47"/>
    </location>
</feature>
<dbReference type="AlphaFoldDB" id="A0A7D7PT30"/>
<evidence type="ECO:0000313" key="2">
    <source>
        <dbReference type="EMBL" id="QMS56692.1"/>
    </source>
</evidence>
<evidence type="ECO:0000313" key="3">
    <source>
        <dbReference type="Proteomes" id="UP000216825"/>
    </source>
</evidence>